<dbReference type="EMBL" id="LO017727">
    <property type="protein sequence ID" value="CRH05632.1"/>
    <property type="molecule type" value="Genomic_DNA"/>
</dbReference>
<feature type="transmembrane region" description="Helical" evidence="1">
    <location>
        <begin position="38"/>
        <end position="57"/>
    </location>
</feature>
<gene>
    <name evidence="2" type="ORF">MAGMO_1442</name>
</gene>
<keyword evidence="1" id="KW-0472">Membrane</keyword>
<organism evidence="2">
    <name type="scientific">Magnetococcus massalia (strain MO-1)</name>
    <dbReference type="NCBI Taxonomy" id="451514"/>
    <lineage>
        <taxon>Bacteria</taxon>
        <taxon>Pseudomonadati</taxon>
        <taxon>Pseudomonadota</taxon>
        <taxon>Magnetococcia</taxon>
        <taxon>Magnetococcales</taxon>
        <taxon>Magnetococcaceae</taxon>
        <taxon>Magnetococcus</taxon>
    </lineage>
</organism>
<proteinExistence type="predicted"/>
<accession>A0A1S7LF81</accession>
<evidence type="ECO:0000256" key="1">
    <source>
        <dbReference type="SAM" id="Phobius"/>
    </source>
</evidence>
<keyword evidence="1" id="KW-1133">Transmembrane helix</keyword>
<evidence type="ECO:0000313" key="2">
    <source>
        <dbReference type="EMBL" id="CRH05632.1"/>
    </source>
</evidence>
<protein>
    <submittedName>
        <fullName evidence="2">Uncharacterized protein</fullName>
    </submittedName>
</protein>
<sequence length="113" mass="12069">MVSTKTPTIHTKRSLFKIIALALLMPGLGQIYNGRLKAGVIIYGSLIVGTVYVLLVTKHVGGVGFTFAMMVPQFYPSTLLALSVLTIKYGVYVLWGGLSSMLSMMGGGASRLI</sequence>
<feature type="transmembrane region" description="Helical" evidence="1">
    <location>
        <begin position="78"/>
        <end position="95"/>
    </location>
</feature>
<dbReference type="AlphaFoldDB" id="A0A1S7LF81"/>
<keyword evidence="1" id="KW-0812">Transmembrane</keyword>
<reference evidence="2" key="1">
    <citation type="submission" date="2015-04" db="EMBL/GenBank/DDBJ databases">
        <authorList>
            <person name="Syromyatnikov M.Y."/>
            <person name="Popov V.N."/>
        </authorList>
    </citation>
    <scope>NUCLEOTIDE SEQUENCE</scope>
    <source>
        <strain evidence="2">MO-1</strain>
    </source>
</reference>
<feature type="transmembrane region" description="Helical" evidence="1">
    <location>
        <begin position="15"/>
        <end position="32"/>
    </location>
</feature>
<name>A0A1S7LF81_MAGMO</name>